<evidence type="ECO:0000313" key="1">
    <source>
        <dbReference type="EMBL" id="TDO94171.1"/>
    </source>
</evidence>
<name>A0A4R6LZ55_9FIRM</name>
<dbReference type="AlphaFoldDB" id="A0A4R6LZ55"/>
<evidence type="ECO:0000313" key="2">
    <source>
        <dbReference type="Proteomes" id="UP000295064"/>
    </source>
</evidence>
<proteinExistence type="predicted"/>
<protein>
    <submittedName>
        <fullName evidence="1">Putative redox-active protein with C_GCAxxG_C_C motif</fullName>
    </submittedName>
</protein>
<dbReference type="EMBL" id="SNWX01000004">
    <property type="protein sequence ID" value="TDO94171.1"/>
    <property type="molecule type" value="Genomic_DNA"/>
</dbReference>
<accession>A0A4R6LZ55</accession>
<dbReference type="Proteomes" id="UP000295064">
    <property type="component" value="Unassembled WGS sequence"/>
</dbReference>
<organism evidence="1 2">
    <name type="scientific">Halanaerobium saccharolyticum</name>
    <dbReference type="NCBI Taxonomy" id="43595"/>
    <lineage>
        <taxon>Bacteria</taxon>
        <taxon>Bacillati</taxon>
        <taxon>Bacillota</taxon>
        <taxon>Clostridia</taxon>
        <taxon>Halanaerobiales</taxon>
        <taxon>Halanaerobiaceae</taxon>
        <taxon>Halanaerobium</taxon>
    </lineage>
</organism>
<dbReference type="Pfam" id="PF09719">
    <property type="entry name" value="C_GCAxxG_C_C"/>
    <property type="match status" value="1"/>
</dbReference>
<sequence length="165" mass="18238">MKDKELDMIEKKARETEIRDDVCSRSTFCGLSSFFDFISEDIVNASLNLAGGGGAASGSCGAYTAAQLAVGLKFNPSIKEVGTAEFKEQEELAQVKMMQFRDLFIEEFGTTLCPKIQKDLFGKEFDFTNLEDTENFFNIEDHAEKCGEVVGKTARLAAGFIEKNN</sequence>
<comment type="caution">
    <text evidence="1">The sequence shown here is derived from an EMBL/GenBank/DDBJ whole genome shotgun (WGS) entry which is preliminary data.</text>
</comment>
<dbReference type="RefSeq" id="WP_166637970.1">
    <property type="nucleotide sequence ID" value="NZ_SNWX01000004.1"/>
</dbReference>
<reference evidence="1 2" key="1">
    <citation type="submission" date="2019-03" db="EMBL/GenBank/DDBJ databases">
        <title>Subsurface microbial communities from deep shales in Ohio and West Virginia, USA.</title>
        <authorList>
            <person name="Wrighton K."/>
        </authorList>
    </citation>
    <scope>NUCLEOTIDE SEQUENCE [LARGE SCALE GENOMIC DNA]</scope>
    <source>
        <strain evidence="1 2">MA284_T2</strain>
    </source>
</reference>
<gene>
    <name evidence="1" type="ORF">DFR79_104137</name>
</gene>
<dbReference type="InterPro" id="IPR010181">
    <property type="entry name" value="CGCAxxGCC_motif"/>
</dbReference>